<dbReference type="OMA" id="TAFFWQD"/>
<dbReference type="PANTHER" id="PTHR46644">
    <property type="entry name" value="DNA REPAIR PROTEIN XRCC2"/>
    <property type="match status" value="1"/>
</dbReference>
<evidence type="ECO:0000313" key="1">
    <source>
        <dbReference type="EMBL" id="CBX91705.1"/>
    </source>
</evidence>
<accession>E4ZKB0</accession>
<dbReference type="InterPro" id="IPR030547">
    <property type="entry name" value="XRCC2"/>
</dbReference>
<dbReference type="STRING" id="985895.E4ZKB0"/>
<dbReference type="GO" id="GO:0000724">
    <property type="term" value="P:double-strand break repair via homologous recombination"/>
    <property type="evidence" value="ECO:0007669"/>
    <property type="project" value="InterPro"/>
</dbReference>
<protein>
    <recommendedName>
        <fullName evidence="3">DNA recombination and repair protein Rad51-like C-terminal domain-containing protein</fullName>
    </recommendedName>
</protein>
<dbReference type="GO" id="GO:0005657">
    <property type="term" value="C:replication fork"/>
    <property type="evidence" value="ECO:0007669"/>
    <property type="project" value="InterPro"/>
</dbReference>
<dbReference type="EMBL" id="FP929072">
    <property type="protein sequence ID" value="CBX91705.1"/>
    <property type="molecule type" value="Genomic_DNA"/>
</dbReference>
<evidence type="ECO:0008006" key="3">
    <source>
        <dbReference type="Google" id="ProtNLM"/>
    </source>
</evidence>
<dbReference type="VEuPathDB" id="FungiDB:LEMA_P072130.1"/>
<dbReference type="eggNOG" id="KOG2859">
    <property type="taxonomic scope" value="Eukaryota"/>
</dbReference>
<name>E4ZKB0_LEPMJ</name>
<reference evidence="2" key="1">
    <citation type="journal article" date="2011" name="Nat. Commun.">
        <title>Effector diversification within compartments of the Leptosphaeria maculans genome affected by Repeat-Induced Point mutations.</title>
        <authorList>
            <person name="Rouxel T."/>
            <person name="Grandaubert J."/>
            <person name="Hane J.K."/>
            <person name="Hoede C."/>
            <person name="van de Wouw A.P."/>
            <person name="Couloux A."/>
            <person name="Dominguez V."/>
            <person name="Anthouard V."/>
            <person name="Bally P."/>
            <person name="Bourras S."/>
            <person name="Cozijnsen A.J."/>
            <person name="Ciuffetti L.M."/>
            <person name="Degrave A."/>
            <person name="Dilmaghani A."/>
            <person name="Duret L."/>
            <person name="Fudal I."/>
            <person name="Goodwin S.B."/>
            <person name="Gout L."/>
            <person name="Glaser N."/>
            <person name="Linglin J."/>
            <person name="Kema G.H.J."/>
            <person name="Lapalu N."/>
            <person name="Lawrence C.B."/>
            <person name="May K."/>
            <person name="Meyer M."/>
            <person name="Ollivier B."/>
            <person name="Poulain J."/>
            <person name="Schoch C.L."/>
            <person name="Simon A."/>
            <person name="Spatafora J.W."/>
            <person name="Stachowiak A."/>
            <person name="Turgeon B.G."/>
            <person name="Tyler B.M."/>
            <person name="Vincent D."/>
            <person name="Weissenbach J."/>
            <person name="Amselem J."/>
            <person name="Quesneville H."/>
            <person name="Oliver R.P."/>
            <person name="Wincker P."/>
            <person name="Balesdent M.-H."/>
            <person name="Howlett B.J."/>
        </authorList>
    </citation>
    <scope>NUCLEOTIDE SEQUENCE [LARGE SCALE GENOMIC DNA]</scope>
    <source>
        <strain evidence="2">JN3 / isolate v23.1.3 / race Av1-4-5-6-7-8</strain>
    </source>
</reference>
<dbReference type="OrthoDB" id="420422at2759"/>
<dbReference type="GO" id="GO:0000400">
    <property type="term" value="F:four-way junction DNA binding"/>
    <property type="evidence" value="ECO:0007669"/>
    <property type="project" value="TreeGrafter"/>
</dbReference>
<dbReference type="InParanoid" id="E4ZKB0"/>
<dbReference type="SUPFAM" id="SSF52540">
    <property type="entry name" value="P-loop containing nucleoside triphosphate hydrolases"/>
    <property type="match status" value="1"/>
</dbReference>
<sequence length="289" mass="31872">MPSSSILVLELISPPLAHHSSGAGKTSLLYLIIAQAILPGSIFSSIATGGQSAAVILFDPLHHFSVLRLASVILNLLKSRLSAARVTIDESIRAELQEVLERSLLHLHIFRPQSWTSLIVTLRSLSKYLFDHSRHESMHRRIHSIILEDIDAFVGAIRNPPSGSSRGSNPNPLSTASTQLTTQLQRLSILFSCCTILTSHSVSASVFRPALPISWPLGTSVTRLALRRLEVIKFAPAISLEEAEVERQQRWQVVSKGRFECWKVGARVRGEEGFMFKVGLGVEIEKTES</sequence>
<dbReference type="AlphaFoldDB" id="E4ZKB0"/>
<gene>
    <name evidence="1" type="ORF">LEMA_P072130.1</name>
</gene>
<evidence type="ECO:0000313" key="2">
    <source>
        <dbReference type="Proteomes" id="UP000002668"/>
    </source>
</evidence>
<dbReference type="Gene3D" id="3.40.50.300">
    <property type="entry name" value="P-loop containing nucleotide triphosphate hydrolases"/>
    <property type="match status" value="1"/>
</dbReference>
<organism evidence="2">
    <name type="scientific">Leptosphaeria maculans (strain JN3 / isolate v23.1.3 / race Av1-4-5-6-7-8)</name>
    <name type="common">Blackleg fungus</name>
    <name type="synonym">Phoma lingam</name>
    <dbReference type="NCBI Taxonomy" id="985895"/>
    <lineage>
        <taxon>Eukaryota</taxon>
        <taxon>Fungi</taxon>
        <taxon>Dikarya</taxon>
        <taxon>Ascomycota</taxon>
        <taxon>Pezizomycotina</taxon>
        <taxon>Dothideomycetes</taxon>
        <taxon>Pleosporomycetidae</taxon>
        <taxon>Pleosporales</taxon>
        <taxon>Pleosporineae</taxon>
        <taxon>Leptosphaeriaceae</taxon>
        <taxon>Plenodomus</taxon>
        <taxon>Plenodomus lingam/Leptosphaeria maculans species complex</taxon>
    </lineage>
</organism>
<dbReference type="Proteomes" id="UP000002668">
    <property type="component" value="Genome"/>
</dbReference>
<keyword evidence="2" id="KW-1185">Reference proteome</keyword>
<dbReference type="PANTHER" id="PTHR46644:SF2">
    <property type="entry name" value="DNA REPAIR PROTEIN XRCC2"/>
    <property type="match status" value="1"/>
</dbReference>
<dbReference type="HOGENOM" id="CLU_963356_0_0_1"/>
<proteinExistence type="predicted"/>
<dbReference type="InterPro" id="IPR027417">
    <property type="entry name" value="P-loop_NTPase"/>
</dbReference>
<dbReference type="GO" id="GO:0005815">
    <property type="term" value="C:microtubule organizing center"/>
    <property type="evidence" value="ECO:0007669"/>
    <property type="project" value="TreeGrafter"/>
</dbReference>
<dbReference type="GO" id="GO:0033063">
    <property type="term" value="C:Rad51B-Rad51C-Rad51D-XRCC2 complex"/>
    <property type="evidence" value="ECO:0007669"/>
    <property type="project" value="InterPro"/>
</dbReference>
<dbReference type="GeneID" id="13287691"/>
<dbReference type="GO" id="GO:0042148">
    <property type="term" value="P:DNA strand invasion"/>
    <property type="evidence" value="ECO:0007669"/>
    <property type="project" value="TreeGrafter"/>
</dbReference>